<proteinExistence type="predicted"/>
<gene>
    <name evidence="2" type="ORF">CLV84_1572</name>
</gene>
<dbReference type="OrthoDB" id="9938664at2"/>
<feature type="region of interest" description="Disordered" evidence="1">
    <location>
        <begin position="1"/>
        <end position="22"/>
    </location>
</feature>
<evidence type="ECO:0000313" key="2">
    <source>
        <dbReference type="EMBL" id="PPK88603.1"/>
    </source>
</evidence>
<feature type="region of interest" description="Disordered" evidence="1">
    <location>
        <begin position="36"/>
        <end position="65"/>
    </location>
</feature>
<evidence type="ECO:0000313" key="3">
    <source>
        <dbReference type="Proteomes" id="UP000237662"/>
    </source>
</evidence>
<keyword evidence="3" id="KW-1185">Reference proteome</keyword>
<sequence>MSYDKSNPLNLPPFGRYGNLSPRRFGSGLPFPGGSYRAGHIERTRARRATSGLKLSARSSSARPKMATVSSIVHLNYLAASIWNLL</sequence>
<organism evidence="2 3">
    <name type="scientific">Neolewinella xylanilytica</name>
    <dbReference type="NCBI Taxonomy" id="1514080"/>
    <lineage>
        <taxon>Bacteria</taxon>
        <taxon>Pseudomonadati</taxon>
        <taxon>Bacteroidota</taxon>
        <taxon>Saprospiria</taxon>
        <taxon>Saprospirales</taxon>
        <taxon>Lewinellaceae</taxon>
        <taxon>Neolewinella</taxon>
    </lineage>
</organism>
<dbReference type="AlphaFoldDB" id="A0A2S6IAS2"/>
<comment type="caution">
    <text evidence="2">The sequence shown here is derived from an EMBL/GenBank/DDBJ whole genome shotgun (WGS) entry which is preliminary data.</text>
</comment>
<name>A0A2S6IAS2_9BACT</name>
<accession>A0A2S6IAS2</accession>
<dbReference type="Proteomes" id="UP000237662">
    <property type="component" value="Unassembled WGS sequence"/>
</dbReference>
<reference evidence="2 3" key="1">
    <citation type="submission" date="2018-02" db="EMBL/GenBank/DDBJ databases">
        <title>Genomic Encyclopedia of Archaeal and Bacterial Type Strains, Phase II (KMG-II): from individual species to whole genera.</title>
        <authorList>
            <person name="Goeker M."/>
        </authorList>
    </citation>
    <scope>NUCLEOTIDE SEQUENCE [LARGE SCALE GENOMIC DNA]</scope>
    <source>
        <strain evidence="2 3">DSM 29526</strain>
    </source>
</reference>
<dbReference type="RefSeq" id="WP_104419141.1">
    <property type="nucleotide sequence ID" value="NZ_PTJC01000005.1"/>
</dbReference>
<evidence type="ECO:0000256" key="1">
    <source>
        <dbReference type="SAM" id="MobiDB-lite"/>
    </source>
</evidence>
<dbReference type="EMBL" id="PTJC01000005">
    <property type="protein sequence ID" value="PPK88603.1"/>
    <property type="molecule type" value="Genomic_DNA"/>
</dbReference>
<protein>
    <submittedName>
        <fullName evidence="2">Uncharacterized protein</fullName>
    </submittedName>
</protein>